<evidence type="ECO:0000256" key="7">
    <source>
        <dbReference type="HAMAP-Rule" id="MF_00253"/>
    </source>
</evidence>
<dbReference type="InterPro" id="IPR027031">
    <property type="entry name" value="Gly-tRNA_synthase/POLG2"/>
</dbReference>
<evidence type="ECO:0000256" key="3">
    <source>
        <dbReference type="ARBA" id="ARBA00022741"/>
    </source>
</evidence>
<dbReference type="GO" id="GO:1990742">
    <property type="term" value="C:microvesicle"/>
    <property type="evidence" value="ECO:0007669"/>
    <property type="project" value="UniProtKB-ARBA"/>
</dbReference>
<dbReference type="GO" id="GO:0005524">
    <property type="term" value="F:ATP binding"/>
    <property type="evidence" value="ECO:0007669"/>
    <property type="project" value="UniProtKB-UniRule"/>
</dbReference>
<gene>
    <name evidence="7" type="primary">glyQS</name>
    <name evidence="9" type="ORF">A2831_02815</name>
</gene>
<dbReference type="Gene3D" id="3.30.930.10">
    <property type="entry name" value="Bira Bifunctional Protein, Domain 2"/>
    <property type="match status" value="1"/>
</dbReference>
<dbReference type="CDD" id="cd00774">
    <property type="entry name" value="GlyRS-like_core"/>
    <property type="match status" value="1"/>
</dbReference>
<reference evidence="9 10" key="1">
    <citation type="journal article" date="2016" name="Nat. Commun.">
        <title>Thousands of microbial genomes shed light on interconnected biogeochemical processes in an aquifer system.</title>
        <authorList>
            <person name="Anantharaman K."/>
            <person name="Brown C.T."/>
            <person name="Hug L.A."/>
            <person name="Sharon I."/>
            <person name="Castelle C.J."/>
            <person name="Probst A.J."/>
            <person name="Thomas B.C."/>
            <person name="Singh A."/>
            <person name="Wilkins M.J."/>
            <person name="Karaoz U."/>
            <person name="Brodie E.L."/>
            <person name="Williams K.H."/>
            <person name="Hubbard S.S."/>
            <person name="Banfield J.F."/>
        </authorList>
    </citation>
    <scope>NUCLEOTIDE SEQUENCE [LARGE SCALE GENOMIC DNA]</scope>
</reference>
<dbReference type="InterPro" id="IPR002314">
    <property type="entry name" value="aa-tRNA-synt_IIb"/>
</dbReference>
<feature type="binding site" evidence="7">
    <location>
        <begin position="269"/>
        <end position="270"/>
    </location>
    <ligand>
        <name>ATP</name>
        <dbReference type="ChEBI" id="CHEBI:30616"/>
    </ligand>
</feature>
<dbReference type="InterPro" id="IPR045864">
    <property type="entry name" value="aa-tRNA-synth_II/BPL/LPL"/>
</dbReference>
<dbReference type="Pfam" id="PF00587">
    <property type="entry name" value="tRNA-synt_2b"/>
    <property type="match status" value="1"/>
</dbReference>
<dbReference type="EC" id="6.1.1.14" evidence="7"/>
<dbReference type="PRINTS" id="PR01043">
    <property type="entry name" value="TRNASYNTHGLY"/>
</dbReference>
<feature type="binding site" evidence="7">
    <location>
        <begin position="313"/>
        <end position="316"/>
    </location>
    <ligand>
        <name>ATP</name>
        <dbReference type="ChEBI" id="CHEBI:30616"/>
    </ligand>
</feature>
<accession>A0A1F8EUB7</accession>
<dbReference type="InterPro" id="IPR004154">
    <property type="entry name" value="Anticodon-bd"/>
</dbReference>
<comment type="similarity">
    <text evidence="7">Belongs to the class-II aminoacyl-tRNA synthetase family.</text>
</comment>
<evidence type="ECO:0000313" key="9">
    <source>
        <dbReference type="EMBL" id="OGN04465.1"/>
    </source>
</evidence>
<dbReference type="GO" id="GO:0005737">
    <property type="term" value="C:cytoplasm"/>
    <property type="evidence" value="ECO:0007669"/>
    <property type="project" value="UniProtKB-SubCell"/>
</dbReference>
<sequence length="450" mass="51975">MLKKQDNLLEKVVSLCKRRGFVFPGSEIYGGLANSYDYGPLGTELLNNISNLWWKKFVQQRLDMVGLRGPIIMNPKVWEASGHVKNFTDPLVECKICHVRLRADKEAELQAHSKTHKDTETAWTEPKNFNTLFETYIGTVEDDKVRAYLRGETAQTMFTDFKLVMESMRKKLPFGIAQIGKAFRNEITTGNFIFRTKEFTIAELEYFVKPGEDDKLFNEWLDYQQDFFVSDLGIKKENIKTVELPKNELAHYSKRTVDTYYKFPFGWDEIAGIANRTDYDLKNHIELSGANLKYKDLDNNDEFIPYVIEPTFGVDRIMLAVLIDAYQESMARSGEDDAVHQTEITLKLSKQLAPIKVAVLPLSKKEELAKPALAILKDLQKNFMCQYDETASIGKRYRRQDEIGTPFCVTFDFDSINDQKVTVRDRDTMDQQRVAIDKLSQHLLEKLETS</sequence>
<dbReference type="HAMAP" id="MF_00253_B">
    <property type="entry name" value="Gly_tRNA_synth_B"/>
    <property type="match status" value="1"/>
</dbReference>
<evidence type="ECO:0000256" key="5">
    <source>
        <dbReference type="ARBA" id="ARBA00022917"/>
    </source>
</evidence>
<keyword evidence="6 7" id="KW-0030">Aminoacyl-tRNA synthetase</keyword>
<evidence type="ECO:0000256" key="1">
    <source>
        <dbReference type="ARBA" id="ARBA00022490"/>
    </source>
</evidence>
<evidence type="ECO:0000256" key="4">
    <source>
        <dbReference type="ARBA" id="ARBA00022840"/>
    </source>
</evidence>
<dbReference type="GO" id="GO:0015966">
    <property type="term" value="P:diadenosine tetraphosphate biosynthetic process"/>
    <property type="evidence" value="ECO:0007669"/>
    <property type="project" value="UniProtKB-ARBA"/>
</dbReference>
<dbReference type="FunFam" id="3.40.50.800:FF:000002">
    <property type="entry name" value="Glycine--tRNA ligase"/>
    <property type="match status" value="1"/>
</dbReference>
<dbReference type="GO" id="GO:0004081">
    <property type="term" value="F:bis(5'-nucleosyl)-tetraphosphatase (asymmetrical) activity"/>
    <property type="evidence" value="ECO:0007669"/>
    <property type="project" value="UniProtKB-ARBA"/>
</dbReference>
<dbReference type="STRING" id="1802668.A2831_02815"/>
<comment type="function">
    <text evidence="7">Catalyzes the attachment of glycine to tRNA(Gly).</text>
</comment>
<organism evidence="9 10">
    <name type="scientific">Candidatus Yanofskybacteria bacterium RIFCSPHIGHO2_01_FULL_44_17</name>
    <dbReference type="NCBI Taxonomy" id="1802668"/>
    <lineage>
        <taxon>Bacteria</taxon>
        <taxon>Candidatus Yanofskyibacteriota</taxon>
    </lineage>
</organism>
<comment type="subcellular location">
    <subcellularLocation>
        <location evidence="7">Cytoplasm</location>
    </subcellularLocation>
</comment>
<dbReference type="Gene3D" id="3.40.50.800">
    <property type="entry name" value="Anticodon-binding domain"/>
    <property type="match status" value="1"/>
</dbReference>
<dbReference type="SUPFAM" id="SSF52954">
    <property type="entry name" value="Class II aaRS ABD-related"/>
    <property type="match status" value="1"/>
</dbReference>
<dbReference type="GO" id="GO:0006426">
    <property type="term" value="P:glycyl-tRNA aminoacylation"/>
    <property type="evidence" value="ECO:0007669"/>
    <property type="project" value="UniProtKB-UniRule"/>
</dbReference>
<feature type="binding site" evidence="7">
    <location>
        <begin position="309"/>
        <end position="313"/>
    </location>
    <ligand>
        <name>substrate</name>
    </ligand>
</feature>
<comment type="caution">
    <text evidence="7">Lacks conserved residue(s) required for the propagation of feature annotation.</text>
</comment>
<proteinExistence type="inferred from homology"/>
<dbReference type="GO" id="GO:0070062">
    <property type="term" value="C:extracellular exosome"/>
    <property type="evidence" value="ECO:0007669"/>
    <property type="project" value="UniProtKB-ARBA"/>
</dbReference>
<dbReference type="Pfam" id="PF03129">
    <property type="entry name" value="HGTP_anticodon"/>
    <property type="match status" value="1"/>
</dbReference>
<comment type="catalytic activity">
    <reaction evidence="7">
        <text>tRNA(Gly) + glycine + ATP = glycyl-tRNA(Gly) + AMP + diphosphate</text>
        <dbReference type="Rhea" id="RHEA:16013"/>
        <dbReference type="Rhea" id="RHEA-COMP:9664"/>
        <dbReference type="Rhea" id="RHEA-COMP:9683"/>
        <dbReference type="ChEBI" id="CHEBI:30616"/>
        <dbReference type="ChEBI" id="CHEBI:33019"/>
        <dbReference type="ChEBI" id="CHEBI:57305"/>
        <dbReference type="ChEBI" id="CHEBI:78442"/>
        <dbReference type="ChEBI" id="CHEBI:78522"/>
        <dbReference type="ChEBI" id="CHEBI:456215"/>
        <dbReference type="EC" id="6.1.1.14"/>
    </reaction>
</comment>
<comment type="subunit">
    <text evidence="7">Homodimer.</text>
</comment>
<dbReference type="PANTHER" id="PTHR10745">
    <property type="entry name" value="GLYCYL-TRNA SYNTHETASE/DNA POLYMERASE SUBUNIT GAMMA-2"/>
    <property type="match status" value="1"/>
</dbReference>
<dbReference type="InterPro" id="IPR006195">
    <property type="entry name" value="aa-tRNA-synth_II"/>
</dbReference>
<keyword evidence="4 7" id="KW-0067">ATP-binding</keyword>
<evidence type="ECO:0000259" key="8">
    <source>
        <dbReference type="PROSITE" id="PS50862"/>
    </source>
</evidence>
<keyword evidence="5 7" id="KW-0648">Protein biosynthesis</keyword>
<dbReference type="SUPFAM" id="SSF55681">
    <property type="entry name" value="Class II aaRS and biotin synthetases"/>
    <property type="match status" value="1"/>
</dbReference>
<dbReference type="AlphaFoldDB" id="A0A1F8EUB7"/>
<dbReference type="EMBL" id="MGJI01000020">
    <property type="protein sequence ID" value="OGN04465.1"/>
    <property type="molecule type" value="Genomic_DNA"/>
</dbReference>
<keyword evidence="1 7" id="KW-0963">Cytoplasm</keyword>
<keyword evidence="3 7" id="KW-0547">Nucleotide-binding</keyword>
<feature type="binding site" evidence="7">
    <location>
        <position position="102"/>
    </location>
    <ligand>
        <name>substrate</name>
    </ligand>
</feature>
<dbReference type="NCBIfam" id="NF003211">
    <property type="entry name" value="PRK04173.1"/>
    <property type="match status" value="1"/>
</dbReference>
<feature type="binding site" evidence="7">
    <location>
        <begin position="184"/>
        <end position="186"/>
    </location>
    <ligand>
        <name>ATP</name>
        <dbReference type="ChEBI" id="CHEBI:30616"/>
    </ligand>
</feature>
<protein>
    <recommendedName>
        <fullName evidence="7">Glycine--tRNA ligase</fullName>
        <ecNumber evidence="7">6.1.1.14</ecNumber>
    </recommendedName>
    <alternativeName>
        <fullName evidence="7">Glycyl-tRNA synthetase</fullName>
        <shortName evidence="7">GlyRS</shortName>
    </alternativeName>
</protein>
<comment type="caution">
    <text evidence="9">The sequence shown here is derived from an EMBL/GenBank/DDBJ whole genome shotgun (WGS) entry which is preliminary data.</text>
</comment>
<feature type="domain" description="Aminoacyl-transfer RNA synthetases class-II family profile" evidence="8">
    <location>
        <begin position="10"/>
        <end position="354"/>
    </location>
</feature>
<dbReference type="GO" id="GO:0004820">
    <property type="term" value="F:glycine-tRNA ligase activity"/>
    <property type="evidence" value="ECO:0007669"/>
    <property type="project" value="UniProtKB-UniRule"/>
</dbReference>
<feature type="binding site" evidence="7">
    <location>
        <position position="152"/>
    </location>
    <ligand>
        <name>substrate</name>
    </ligand>
</feature>
<dbReference type="PANTHER" id="PTHR10745:SF8">
    <property type="entry name" value="DNA POLYMERASE SUBUNIT GAMMA-2, MITOCHONDRIAL"/>
    <property type="match status" value="1"/>
</dbReference>
<dbReference type="InterPro" id="IPR022961">
    <property type="entry name" value="Gly_tRNA_ligase_bac"/>
</dbReference>
<feature type="binding site" evidence="7">
    <location>
        <begin position="194"/>
        <end position="199"/>
    </location>
    <ligand>
        <name>ATP</name>
        <dbReference type="ChEBI" id="CHEBI:30616"/>
    </ligand>
</feature>
<keyword evidence="2 7" id="KW-0436">Ligase</keyword>
<dbReference type="PROSITE" id="PS50862">
    <property type="entry name" value="AA_TRNA_LIGASE_II"/>
    <property type="match status" value="1"/>
</dbReference>
<evidence type="ECO:0000313" key="10">
    <source>
        <dbReference type="Proteomes" id="UP000177507"/>
    </source>
</evidence>
<name>A0A1F8EUB7_9BACT</name>
<dbReference type="InterPro" id="IPR033731">
    <property type="entry name" value="GlyRS-like_core"/>
</dbReference>
<evidence type="ECO:0000256" key="6">
    <source>
        <dbReference type="ARBA" id="ARBA00023146"/>
    </source>
</evidence>
<evidence type="ECO:0000256" key="2">
    <source>
        <dbReference type="ARBA" id="ARBA00022598"/>
    </source>
</evidence>
<dbReference type="Proteomes" id="UP000177507">
    <property type="component" value="Unassembled WGS sequence"/>
</dbReference>
<dbReference type="InterPro" id="IPR036621">
    <property type="entry name" value="Anticodon-bd_dom_sf"/>
</dbReference>